<dbReference type="Pfam" id="PF13903">
    <property type="entry name" value="Claudin_2"/>
    <property type="match status" value="1"/>
</dbReference>
<evidence type="ECO:0000256" key="17">
    <source>
        <dbReference type="SAM" id="Phobius"/>
    </source>
</evidence>
<keyword evidence="11" id="KW-0539">Nucleus</keyword>
<keyword evidence="10" id="KW-0508">mRNA splicing</keyword>
<evidence type="ECO:0000256" key="10">
    <source>
        <dbReference type="ARBA" id="ARBA00023187"/>
    </source>
</evidence>
<feature type="compositionally biased region" description="Basic and acidic residues" evidence="16">
    <location>
        <begin position="45"/>
        <end position="64"/>
    </location>
</feature>
<evidence type="ECO:0000256" key="1">
    <source>
        <dbReference type="ARBA" id="ARBA00004123"/>
    </source>
</evidence>
<organism evidence="19 20">
    <name type="scientific">Labeo rohita</name>
    <name type="common">Indian major carp</name>
    <name type="synonym">Cyprinus rohita</name>
    <dbReference type="NCBI Taxonomy" id="84645"/>
    <lineage>
        <taxon>Eukaryota</taxon>
        <taxon>Metazoa</taxon>
        <taxon>Chordata</taxon>
        <taxon>Craniata</taxon>
        <taxon>Vertebrata</taxon>
        <taxon>Euteleostomi</taxon>
        <taxon>Actinopterygii</taxon>
        <taxon>Neopterygii</taxon>
        <taxon>Teleostei</taxon>
        <taxon>Ostariophysi</taxon>
        <taxon>Cypriniformes</taxon>
        <taxon>Cyprinidae</taxon>
        <taxon>Labeoninae</taxon>
        <taxon>Labeonini</taxon>
        <taxon>Labeo</taxon>
    </lineage>
</organism>
<evidence type="ECO:0000256" key="7">
    <source>
        <dbReference type="ARBA" id="ARBA00022884"/>
    </source>
</evidence>
<keyword evidence="9 17" id="KW-0472">Membrane</keyword>
<dbReference type="AlphaFoldDB" id="A0A498N7F9"/>
<dbReference type="GO" id="GO:0008380">
    <property type="term" value="P:RNA splicing"/>
    <property type="evidence" value="ECO:0007669"/>
    <property type="project" value="UniProtKB-KW"/>
</dbReference>
<dbReference type="GO" id="GO:0005634">
    <property type="term" value="C:nucleus"/>
    <property type="evidence" value="ECO:0007669"/>
    <property type="project" value="UniProtKB-SubCell"/>
</dbReference>
<dbReference type="NCBIfam" id="TIGR01642">
    <property type="entry name" value="U2AF_lg"/>
    <property type="match status" value="1"/>
</dbReference>
<feature type="transmembrane region" description="Helical" evidence="17">
    <location>
        <begin position="666"/>
        <end position="690"/>
    </location>
</feature>
<dbReference type="GO" id="GO:0016020">
    <property type="term" value="C:membrane"/>
    <property type="evidence" value="ECO:0007669"/>
    <property type="project" value="UniProtKB-SubCell"/>
</dbReference>
<dbReference type="FunFam" id="3.30.70.330:FF:000097">
    <property type="entry name" value="U2 snRNP auxiliary factor large subunit"/>
    <property type="match status" value="1"/>
</dbReference>
<dbReference type="InterPro" id="IPR006529">
    <property type="entry name" value="U2AF_lg"/>
</dbReference>
<evidence type="ECO:0000256" key="8">
    <source>
        <dbReference type="ARBA" id="ARBA00022989"/>
    </source>
</evidence>
<feature type="compositionally biased region" description="Basic and acidic residues" evidence="16">
    <location>
        <begin position="7"/>
        <end position="23"/>
    </location>
</feature>
<dbReference type="Gene3D" id="3.30.70.330">
    <property type="match status" value="3"/>
</dbReference>
<evidence type="ECO:0000256" key="16">
    <source>
        <dbReference type="SAM" id="MobiDB-lite"/>
    </source>
</evidence>
<dbReference type="SUPFAM" id="SSF54928">
    <property type="entry name" value="RNA-binding domain, RBD"/>
    <property type="match status" value="3"/>
</dbReference>
<name>A0A498N7F9_LABRO</name>
<dbReference type="GO" id="GO:0006397">
    <property type="term" value="P:mRNA processing"/>
    <property type="evidence" value="ECO:0007669"/>
    <property type="project" value="UniProtKB-KW"/>
</dbReference>
<keyword evidence="4" id="KW-0507">mRNA processing</keyword>
<dbReference type="Gene3D" id="1.20.140.150">
    <property type="match status" value="1"/>
</dbReference>
<keyword evidence="20" id="KW-1185">Reference proteome</keyword>
<evidence type="ECO:0000313" key="19">
    <source>
        <dbReference type="EMBL" id="RXN28153.1"/>
    </source>
</evidence>
<evidence type="ECO:0000256" key="11">
    <source>
        <dbReference type="ARBA" id="ARBA00023242"/>
    </source>
</evidence>
<dbReference type="Pfam" id="PF06495">
    <property type="entry name" value="Transformer"/>
    <property type="match status" value="1"/>
</dbReference>
<evidence type="ECO:0000256" key="12">
    <source>
        <dbReference type="ARBA" id="ARBA00030821"/>
    </source>
</evidence>
<dbReference type="InterPro" id="IPR010519">
    <property type="entry name" value="Tra"/>
</dbReference>
<feature type="domain" description="RRM" evidence="18">
    <location>
        <begin position="367"/>
        <end position="467"/>
    </location>
</feature>
<dbReference type="CDD" id="cd12231">
    <property type="entry name" value="RRM2_U2AF65"/>
    <property type="match status" value="1"/>
</dbReference>
<evidence type="ECO:0000256" key="3">
    <source>
        <dbReference type="ARBA" id="ARBA00016053"/>
    </source>
</evidence>
<feature type="region of interest" description="Disordered" evidence="16">
    <location>
        <begin position="563"/>
        <end position="584"/>
    </location>
</feature>
<keyword evidence="21" id="KW-1267">Proteomics identification</keyword>
<dbReference type="Proteomes" id="UP000290572">
    <property type="component" value="Unassembled WGS sequence"/>
</dbReference>
<comment type="subcellular location">
    <subcellularLocation>
        <location evidence="2">Membrane</location>
        <topology evidence="2">Multi-pass membrane protein</topology>
    </subcellularLocation>
    <subcellularLocation>
        <location evidence="1">Nucleus</location>
    </subcellularLocation>
</comment>
<evidence type="ECO:0000256" key="5">
    <source>
        <dbReference type="ARBA" id="ARBA00022692"/>
    </source>
</evidence>
<evidence type="ECO:0007829" key="21">
    <source>
        <dbReference type="PeptideAtlas" id="A0A498N7F9"/>
    </source>
</evidence>
<dbReference type="InterPro" id="IPR000504">
    <property type="entry name" value="RRM_dom"/>
</dbReference>
<dbReference type="PANTHER" id="PTHR23139">
    <property type="entry name" value="RNA-BINDING PROTEIN"/>
    <property type="match status" value="1"/>
</dbReference>
<feature type="transmembrane region" description="Helical" evidence="17">
    <location>
        <begin position="592"/>
        <end position="614"/>
    </location>
</feature>
<sequence length="782" mass="86743">MSDFDEFERQLTENKQADRDKENKHHRRSGSRSRSRDRDRKRRSRDRDRERRGGSRDRHGDSKDRRHRRSRSPHREKKKIKVKKYWDVPPPGFEHITPMQYKAMQAAGQIPATALLPTMTPEGLAVTPTPVPVVGSQMTRQARRLYVGNIPFGITEESMMDFFNAQMRLGGLTQAPGNPVLAVQINQDKNFAFLEFRSVDETTQAMAFDGIIFQGQSLKIRRPHDYQPLPGMSENPSVYVPGTSLFCSPNSCVVSTVVPDSAHKLFIGGLPNYLNDDQVKELLTSFGPLKAFNLVKDSATGLSKGYAFCEYVDVNISDQAIAGLNGMQLGDKKLLVQRASVGSKNTTLTGINQTPVTLQVPGLVNSSVTQMGGIPTEVLCLMNMVAPEELLDDEEYEEIVEDVRDECSKYGQVKSIEIPRPVDGVEVPGTGKIFVEFMSVFDSQKAMQGLTGRKFANRVVVTKYCDPDAYHRRDFWFIKRRNASSFHGSLRPQSDVSHQVVLFIYSLFLSSLLSNLLAFVDSFPSPFFASGSFHRSSPSIVAAMWSNFFLQQDEDGRVGAAALGGVGSKSGRSGKRARPPRMSDSQEGKIKLAFFVALIGVTLTVLGMGTEFWVELSQPKHFRNNQTCEMAHYGLWKSCVRTLWVSDIDPERESCGPAELPGGLHIAGAMLALLSLFLMIMGSVCITMSLSKSVPFFLKPATICFVFSGILVLLSIIVFHQSVLALLASDHSIPLHHELSWSVACLGSAGAILIFGGLMFLLLSLPYNPLEKCFRQQTSSDA</sequence>
<dbReference type="Pfam" id="PF00076">
    <property type="entry name" value="RRM_1"/>
    <property type="match status" value="3"/>
</dbReference>
<keyword evidence="7 15" id="KW-0694">RNA-binding</keyword>
<dbReference type="InterPro" id="IPR035979">
    <property type="entry name" value="RBD_domain_sf"/>
</dbReference>
<proteinExistence type="evidence at protein level"/>
<keyword evidence="6" id="KW-0677">Repeat</keyword>
<dbReference type="PROSITE" id="PS50102">
    <property type="entry name" value="RRM"/>
    <property type="match status" value="3"/>
</dbReference>
<protein>
    <recommendedName>
        <fullName evidence="3">Female-specific protein transformer</fullName>
    </recommendedName>
    <alternativeName>
        <fullName evidence="13">Splicing factor U2AF 65 kDa subunit</fullName>
    </alternativeName>
    <alternativeName>
        <fullName evidence="14">U2 auxiliary factor 65 kDa subunit</fullName>
    </alternativeName>
    <alternativeName>
        <fullName evidence="12">U2 snRNP auxiliary factor large subunit</fullName>
    </alternativeName>
</protein>
<feature type="compositionally biased region" description="Basic residues" evidence="16">
    <location>
        <begin position="65"/>
        <end position="82"/>
    </location>
</feature>
<dbReference type="CDD" id="cd12230">
    <property type="entry name" value="RRM1_U2AF65"/>
    <property type="match status" value="1"/>
</dbReference>
<dbReference type="GO" id="GO:0003723">
    <property type="term" value="F:RNA binding"/>
    <property type="evidence" value="ECO:0007669"/>
    <property type="project" value="UniProtKB-UniRule"/>
</dbReference>
<evidence type="ECO:0000256" key="4">
    <source>
        <dbReference type="ARBA" id="ARBA00022664"/>
    </source>
</evidence>
<feature type="transmembrane region" description="Helical" evidence="17">
    <location>
        <begin position="500"/>
        <end position="520"/>
    </location>
</feature>
<dbReference type="EMBL" id="QBIY01011903">
    <property type="protein sequence ID" value="RXN28153.1"/>
    <property type="molecule type" value="Genomic_DNA"/>
</dbReference>
<dbReference type="SMART" id="SM00360">
    <property type="entry name" value="RRM"/>
    <property type="match status" value="3"/>
</dbReference>
<evidence type="ECO:0000313" key="20">
    <source>
        <dbReference type="Proteomes" id="UP000290572"/>
    </source>
</evidence>
<dbReference type="FunFam" id="3.30.70.330:FF:000074">
    <property type="entry name" value="U2 snRNP auxiliary factor large subunit"/>
    <property type="match status" value="1"/>
</dbReference>
<feature type="domain" description="RRM" evidence="18">
    <location>
        <begin position="263"/>
        <end position="341"/>
    </location>
</feature>
<dbReference type="InterPro" id="IPR004031">
    <property type="entry name" value="PMP22/EMP/MP20/Claudin"/>
</dbReference>
<evidence type="ECO:0000256" key="6">
    <source>
        <dbReference type="ARBA" id="ARBA00022737"/>
    </source>
</evidence>
<evidence type="ECO:0000256" key="13">
    <source>
        <dbReference type="ARBA" id="ARBA00067256"/>
    </source>
</evidence>
<evidence type="ECO:0000256" key="9">
    <source>
        <dbReference type="ARBA" id="ARBA00023136"/>
    </source>
</evidence>
<feature type="region of interest" description="Disordered" evidence="16">
    <location>
        <begin position="1"/>
        <end position="82"/>
    </location>
</feature>
<feature type="domain" description="RRM" evidence="18">
    <location>
        <begin position="143"/>
        <end position="225"/>
    </location>
</feature>
<feature type="transmembrane region" description="Helical" evidence="17">
    <location>
        <begin position="739"/>
        <end position="765"/>
    </location>
</feature>
<evidence type="ECO:0000259" key="18">
    <source>
        <dbReference type="PROSITE" id="PS50102"/>
    </source>
</evidence>
<evidence type="ECO:0000256" key="15">
    <source>
        <dbReference type="PROSITE-ProRule" id="PRU00176"/>
    </source>
</evidence>
<dbReference type="InterPro" id="IPR012677">
    <property type="entry name" value="Nucleotide-bd_a/b_plait_sf"/>
</dbReference>
<dbReference type="GO" id="GO:0046660">
    <property type="term" value="P:female sex differentiation"/>
    <property type="evidence" value="ECO:0007669"/>
    <property type="project" value="InterPro"/>
</dbReference>
<gene>
    <name evidence="19" type="ORF">ROHU_019479</name>
</gene>
<dbReference type="CDD" id="cd12232">
    <property type="entry name" value="RRM3_U2AF65"/>
    <property type="match status" value="1"/>
</dbReference>
<accession>A0A498N7F9</accession>
<keyword evidence="5 17" id="KW-0812">Transmembrane</keyword>
<evidence type="ECO:0000256" key="2">
    <source>
        <dbReference type="ARBA" id="ARBA00004141"/>
    </source>
</evidence>
<reference evidence="19 20" key="1">
    <citation type="submission" date="2018-03" db="EMBL/GenBank/DDBJ databases">
        <title>Draft genome sequence of Rohu Carp (Labeo rohita).</title>
        <authorList>
            <person name="Das P."/>
            <person name="Kushwaha B."/>
            <person name="Joshi C.G."/>
            <person name="Kumar D."/>
            <person name="Nagpure N.S."/>
            <person name="Sahoo L."/>
            <person name="Das S.P."/>
            <person name="Bit A."/>
            <person name="Patnaik S."/>
            <person name="Meher P.K."/>
            <person name="Jayasankar P."/>
            <person name="Koringa P.G."/>
            <person name="Patel N.V."/>
            <person name="Hinsu A.T."/>
            <person name="Kumar R."/>
            <person name="Pandey M."/>
            <person name="Agarwal S."/>
            <person name="Srivastava S."/>
            <person name="Singh M."/>
            <person name="Iquebal M.A."/>
            <person name="Jaiswal S."/>
            <person name="Angadi U.B."/>
            <person name="Kumar N."/>
            <person name="Raza M."/>
            <person name="Shah T.M."/>
            <person name="Rai A."/>
            <person name="Jena J.K."/>
        </authorList>
    </citation>
    <scope>NUCLEOTIDE SEQUENCE [LARGE SCALE GENOMIC DNA]</scope>
    <source>
        <strain evidence="19">DASCIFA01</strain>
        <tissue evidence="19">Testis</tissue>
    </source>
</reference>
<comment type="caution">
    <text evidence="19">The sequence shown here is derived from an EMBL/GenBank/DDBJ whole genome shotgun (WGS) entry which is preliminary data.</text>
</comment>
<feature type="compositionally biased region" description="Basic residues" evidence="16">
    <location>
        <begin position="24"/>
        <end position="44"/>
    </location>
</feature>
<keyword evidence="8 17" id="KW-1133">Transmembrane helix</keyword>
<dbReference type="STRING" id="84645.A0A498N7F9"/>
<dbReference type="FunFam" id="3.30.70.330:FF:001887">
    <property type="match status" value="1"/>
</dbReference>
<feature type="transmembrane region" description="Helical" evidence="17">
    <location>
        <begin position="702"/>
        <end position="727"/>
    </location>
</feature>
<evidence type="ECO:0000256" key="14">
    <source>
        <dbReference type="ARBA" id="ARBA00080865"/>
    </source>
</evidence>